<dbReference type="AlphaFoldDB" id="A0A834Z087"/>
<sequence>MISLILPLAFAERDKLRKHLAMLRKYDNGEETLEKKNDFIELKEWTGEGTALGAQRQLGDGLNKVSVVYRKLRRSVCDEKNLRSTLTKAIYSDGFWALKTCSPQGIWSVREDLQVPSLPYLPSYAQGGQGSPPMVQEHFQSVISQLFQYDNPLRCDGAVDDDMANVIVAQLLYLDAIGPTKI</sequence>
<accession>A0A834Z087</accession>
<evidence type="ECO:0000313" key="1">
    <source>
        <dbReference type="EMBL" id="KAF8395678.1"/>
    </source>
</evidence>
<dbReference type="Proteomes" id="UP000655225">
    <property type="component" value="Unassembled WGS sequence"/>
</dbReference>
<name>A0A834Z087_TETSI</name>
<protein>
    <submittedName>
        <fullName evidence="1">Uncharacterized protein</fullName>
    </submittedName>
</protein>
<gene>
    <name evidence="1" type="ORF">HHK36_019628</name>
</gene>
<evidence type="ECO:0000313" key="2">
    <source>
        <dbReference type="Proteomes" id="UP000655225"/>
    </source>
</evidence>
<proteinExistence type="predicted"/>
<organism evidence="1 2">
    <name type="scientific">Tetracentron sinense</name>
    <name type="common">Spur-leaf</name>
    <dbReference type="NCBI Taxonomy" id="13715"/>
    <lineage>
        <taxon>Eukaryota</taxon>
        <taxon>Viridiplantae</taxon>
        <taxon>Streptophyta</taxon>
        <taxon>Embryophyta</taxon>
        <taxon>Tracheophyta</taxon>
        <taxon>Spermatophyta</taxon>
        <taxon>Magnoliopsida</taxon>
        <taxon>Trochodendrales</taxon>
        <taxon>Trochodendraceae</taxon>
        <taxon>Tetracentron</taxon>
    </lineage>
</organism>
<comment type="caution">
    <text evidence="1">The sequence shown here is derived from an EMBL/GenBank/DDBJ whole genome shotgun (WGS) entry which is preliminary data.</text>
</comment>
<reference evidence="1 2" key="1">
    <citation type="submission" date="2020-04" db="EMBL/GenBank/DDBJ databases">
        <title>Plant Genome Project.</title>
        <authorList>
            <person name="Zhang R.-G."/>
        </authorList>
    </citation>
    <scope>NUCLEOTIDE SEQUENCE [LARGE SCALE GENOMIC DNA]</scope>
    <source>
        <strain evidence="1">YNK0</strain>
        <tissue evidence="1">Leaf</tissue>
    </source>
</reference>
<keyword evidence="2" id="KW-1185">Reference proteome</keyword>
<dbReference type="EMBL" id="JABCRI010000013">
    <property type="protein sequence ID" value="KAF8395678.1"/>
    <property type="molecule type" value="Genomic_DNA"/>
</dbReference>
<dbReference type="OrthoDB" id="2017408at2759"/>